<dbReference type="STRING" id="192904.SAMN04488514_101261"/>
<dbReference type="AlphaFoldDB" id="A0A1G9ISC8"/>
<proteinExistence type="predicted"/>
<dbReference type="Gene3D" id="3.40.80.10">
    <property type="entry name" value="Peptidoglycan recognition protein-like"/>
    <property type="match status" value="1"/>
</dbReference>
<sequence>MGYTGKNNLLRRRKKKLNKVLTMHQKARNKSLPFYILISFLTIVYSCSSSKKIVDKAIMFNDEREKLTLEYLSDRYGLEQAEPTIIPRMIVLHWTAIPTFEGSFDAFERPKLPVWRPDIKNMSPLNVSSHFLIDQDGTIYRLMPETMMGRHVIGLNHCAIGVENVGGTEDTPLTEEQLKSNIWLVKYLAKKYDIEYVIGHYEYTNFEGHELWLEKDDGYRTKKTDPGEKFMGDVRKATKNLNFKQVPLKQ</sequence>
<dbReference type="GO" id="GO:0009254">
    <property type="term" value="P:peptidoglycan turnover"/>
    <property type="evidence" value="ECO:0007669"/>
    <property type="project" value="TreeGrafter"/>
</dbReference>
<dbReference type="GO" id="GO:0071555">
    <property type="term" value="P:cell wall organization"/>
    <property type="evidence" value="ECO:0007669"/>
    <property type="project" value="UniProtKB-KW"/>
</dbReference>
<dbReference type="CDD" id="cd06583">
    <property type="entry name" value="PGRP"/>
    <property type="match status" value="1"/>
</dbReference>
<evidence type="ECO:0000256" key="3">
    <source>
        <dbReference type="ARBA" id="ARBA00022801"/>
    </source>
</evidence>
<dbReference type="Proteomes" id="UP000199440">
    <property type="component" value="Unassembled WGS sequence"/>
</dbReference>
<keyword evidence="4" id="KW-0961">Cell wall biogenesis/degradation</keyword>
<reference evidence="6 7" key="1">
    <citation type="submission" date="2016-10" db="EMBL/GenBank/DDBJ databases">
        <authorList>
            <person name="de Groot N.N."/>
        </authorList>
    </citation>
    <scope>NUCLEOTIDE SEQUENCE [LARGE SCALE GENOMIC DNA]</scope>
    <source>
        <strain evidence="6 7">DSM 19886</strain>
    </source>
</reference>
<comment type="catalytic activity">
    <reaction evidence="1">
        <text>Hydrolyzes the link between N-acetylmuramoyl residues and L-amino acid residues in certain cell-wall glycopeptides.</text>
        <dbReference type="EC" id="3.5.1.28"/>
    </reaction>
</comment>
<protein>
    <recommendedName>
        <fullName evidence="2">N-acetylmuramoyl-L-alanine amidase</fullName>
        <ecNumber evidence="2">3.5.1.28</ecNumber>
    </recommendedName>
</protein>
<evidence type="ECO:0000256" key="4">
    <source>
        <dbReference type="ARBA" id="ARBA00023316"/>
    </source>
</evidence>
<name>A0A1G9ISC8_9FLAO</name>
<dbReference type="Pfam" id="PF01510">
    <property type="entry name" value="Amidase_2"/>
    <property type="match status" value="1"/>
</dbReference>
<dbReference type="EMBL" id="FNGV01000001">
    <property type="protein sequence ID" value="SDL28178.1"/>
    <property type="molecule type" value="Genomic_DNA"/>
</dbReference>
<keyword evidence="7" id="KW-1185">Reference proteome</keyword>
<evidence type="ECO:0000313" key="7">
    <source>
        <dbReference type="Proteomes" id="UP000199440"/>
    </source>
</evidence>
<dbReference type="InterPro" id="IPR002502">
    <property type="entry name" value="Amidase_domain"/>
</dbReference>
<organism evidence="6 7">
    <name type="scientific">Kriegella aquimaris</name>
    <dbReference type="NCBI Taxonomy" id="192904"/>
    <lineage>
        <taxon>Bacteria</taxon>
        <taxon>Pseudomonadati</taxon>
        <taxon>Bacteroidota</taxon>
        <taxon>Flavobacteriia</taxon>
        <taxon>Flavobacteriales</taxon>
        <taxon>Flavobacteriaceae</taxon>
        <taxon>Kriegella</taxon>
    </lineage>
</organism>
<dbReference type="SUPFAM" id="SSF55846">
    <property type="entry name" value="N-acetylmuramoyl-L-alanine amidase-like"/>
    <property type="match status" value="1"/>
</dbReference>
<keyword evidence="3" id="KW-0378">Hydrolase</keyword>
<evidence type="ECO:0000256" key="1">
    <source>
        <dbReference type="ARBA" id="ARBA00001561"/>
    </source>
</evidence>
<dbReference type="PANTHER" id="PTHR30417:SF1">
    <property type="entry name" value="N-ACETYLMURAMOYL-L-ALANINE AMIDASE AMID"/>
    <property type="match status" value="1"/>
</dbReference>
<gene>
    <name evidence="6" type="ORF">SAMN04488514_101261</name>
</gene>
<dbReference type="InterPro" id="IPR051206">
    <property type="entry name" value="NAMLAA_amidase_2"/>
</dbReference>
<accession>A0A1G9ISC8</accession>
<evidence type="ECO:0000313" key="6">
    <source>
        <dbReference type="EMBL" id="SDL28178.1"/>
    </source>
</evidence>
<evidence type="ECO:0000256" key="2">
    <source>
        <dbReference type="ARBA" id="ARBA00011901"/>
    </source>
</evidence>
<dbReference type="SMART" id="SM00644">
    <property type="entry name" value="Ami_2"/>
    <property type="match status" value="1"/>
</dbReference>
<feature type="domain" description="N-acetylmuramoyl-L-alanine amidase" evidence="5">
    <location>
        <begin position="76"/>
        <end position="227"/>
    </location>
</feature>
<dbReference type="GO" id="GO:0009253">
    <property type="term" value="P:peptidoglycan catabolic process"/>
    <property type="evidence" value="ECO:0007669"/>
    <property type="project" value="InterPro"/>
</dbReference>
<evidence type="ECO:0000259" key="5">
    <source>
        <dbReference type="SMART" id="SM00644"/>
    </source>
</evidence>
<dbReference type="PANTHER" id="PTHR30417">
    <property type="entry name" value="N-ACETYLMURAMOYL-L-ALANINE AMIDASE AMID"/>
    <property type="match status" value="1"/>
</dbReference>
<dbReference type="EC" id="3.5.1.28" evidence="2"/>
<dbReference type="InterPro" id="IPR036505">
    <property type="entry name" value="Amidase/PGRP_sf"/>
</dbReference>
<dbReference type="GO" id="GO:0008745">
    <property type="term" value="F:N-acetylmuramoyl-L-alanine amidase activity"/>
    <property type="evidence" value="ECO:0007669"/>
    <property type="project" value="UniProtKB-EC"/>
</dbReference>